<dbReference type="EMBL" id="JARYMX010000005">
    <property type="protein sequence ID" value="KAJ9546936.1"/>
    <property type="molecule type" value="Genomic_DNA"/>
</dbReference>
<organism evidence="2 3">
    <name type="scientific">Centaurea solstitialis</name>
    <name type="common">yellow star-thistle</name>
    <dbReference type="NCBI Taxonomy" id="347529"/>
    <lineage>
        <taxon>Eukaryota</taxon>
        <taxon>Viridiplantae</taxon>
        <taxon>Streptophyta</taxon>
        <taxon>Embryophyta</taxon>
        <taxon>Tracheophyta</taxon>
        <taxon>Spermatophyta</taxon>
        <taxon>Magnoliopsida</taxon>
        <taxon>eudicotyledons</taxon>
        <taxon>Gunneridae</taxon>
        <taxon>Pentapetalae</taxon>
        <taxon>asterids</taxon>
        <taxon>campanulids</taxon>
        <taxon>Asterales</taxon>
        <taxon>Asteraceae</taxon>
        <taxon>Carduoideae</taxon>
        <taxon>Cardueae</taxon>
        <taxon>Centaureinae</taxon>
        <taxon>Centaurea</taxon>
    </lineage>
</organism>
<protein>
    <submittedName>
        <fullName evidence="2">Uncharacterized protein</fullName>
    </submittedName>
</protein>
<evidence type="ECO:0000313" key="3">
    <source>
        <dbReference type="Proteomes" id="UP001172457"/>
    </source>
</evidence>
<dbReference type="AlphaFoldDB" id="A0AA38WFY5"/>
<evidence type="ECO:0000256" key="1">
    <source>
        <dbReference type="ARBA" id="ARBA00022729"/>
    </source>
</evidence>
<dbReference type="InterPro" id="IPR040361">
    <property type="entry name" value="TPD1"/>
</dbReference>
<accession>A0AA38WFY5</accession>
<name>A0AA38WFY5_9ASTR</name>
<keyword evidence="1" id="KW-0732">Signal</keyword>
<sequence>MRVNSRVISEAHGQVTGDCKLTINQENMGTPQSWSVTLENQCNCAFMDVKLACKGFQSDTKINPSILFYAGDFCIINNHLPIYPRDRIRFLYTRQAGEYPFQLAAQTKACS</sequence>
<dbReference type="GO" id="GO:0001709">
    <property type="term" value="P:cell fate determination"/>
    <property type="evidence" value="ECO:0007669"/>
    <property type="project" value="TreeGrafter"/>
</dbReference>
<dbReference type="PANTHER" id="PTHR33184:SF2">
    <property type="entry name" value="APPLE DOMAIN-CONTAINING PROTEIN"/>
    <property type="match status" value="1"/>
</dbReference>
<proteinExistence type="predicted"/>
<dbReference type="Pfam" id="PF24068">
    <property type="entry name" value="TPD1_C"/>
    <property type="match status" value="1"/>
</dbReference>
<dbReference type="Proteomes" id="UP001172457">
    <property type="component" value="Chromosome 5"/>
</dbReference>
<reference evidence="2" key="1">
    <citation type="submission" date="2023-03" db="EMBL/GenBank/DDBJ databases">
        <title>Chromosome-scale reference genome and RAD-based genetic map of yellow starthistle (Centaurea solstitialis) reveal putative structural variation and QTLs associated with invader traits.</title>
        <authorList>
            <person name="Reatini B."/>
            <person name="Cang F.A."/>
            <person name="Jiang Q."/>
            <person name="Mckibben M.T.W."/>
            <person name="Barker M.S."/>
            <person name="Rieseberg L.H."/>
            <person name="Dlugosch K.M."/>
        </authorList>
    </citation>
    <scope>NUCLEOTIDE SEQUENCE</scope>
    <source>
        <strain evidence="2">CAN-66</strain>
        <tissue evidence="2">Leaf</tissue>
    </source>
</reference>
<keyword evidence="3" id="KW-1185">Reference proteome</keyword>
<dbReference type="PANTHER" id="PTHR33184">
    <property type="entry name" value="PROTEIN TAPETUM DETERMINANT 1-LIKE-RELATED"/>
    <property type="match status" value="1"/>
</dbReference>
<evidence type="ECO:0000313" key="2">
    <source>
        <dbReference type="EMBL" id="KAJ9546936.1"/>
    </source>
</evidence>
<gene>
    <name evidence="2" type="ORF">OSB04_019479</name>
</gene>
<comment type="caution">
    <text evidence="2">The sequence shown here is derived from an EMBL/GenBank/DDBJ whole genome shotgun (WGS) entry which is preliminary data.</text>
</comment>